<evidence type="ECO:0000256" key="1">
    <source>
        <dbReference type="ARBA" id="ARBA00006298"/>
    </source>
</evidence>
<dbReference type="Pfam" id="PF09797">
    <property type="entry name" value="NatB_MDM20"/>
    <property type="match status" value="1"/>
</dbReference>
<sequence>MSSAQRIFSPIYTHLDNDNPSRALKECEQVLKKITKKGAIDKEGEVWLTTNVLKAIAFQRLNRVEEALQAAAIVCEAQPSDETILQMLANVYRDLDRPEMMCPVYENALKTNESEEVYTHTFMAFLRSSDYGKLKQIGGKLFQKYQKYPYLYWTAMAGFLQAKGCSDERMKKMNLEIAKRTIQKNLEGIETERQVKLYLMILQELEDWETMSAAVEKYEKLFTETLFCFDQFQMRAWEATSQPKMICRRAMERVEADPDDIGAWKLLIKTWFRNQKAVEDELDIVGLFTKLMGTEKQNTFQFRGPDLAKFMFSESSCYVYWGSCQQMIEDYCLKWKKKSSTVFDMELYAEGLMTKEKAAIIEKLIEEDDEVPFLFASKLPKTLKELDAYCAAHLLPYQLALSWGVDKYITKNNSKMLESMGSSLYEMGKETPIIQELMDTEGRPWDRHFLVAALMVLRKDQSRSSIIRALAILDRGIKSTGTCPDLLLLSLNLYARLDCINEAIKLFRTHLDMKSIQNDSLGYVIFPHVFQLNPEAASDLLDNPLTFFANSKKDTTEAVIKCFREGNFAQVEDISKFRDALKNSIMRKLLQVENLVTSGYYGKKLLSELSDSNASDNRDFDALNWWGPDRKSRIRELKKRSFDDLEHYIRFRTGCLEFLQGSEKDLDELEKLAVVKPFEDSEISLISGYHKMPSTLPRKVTIMTLKLLKYFRNRLVEKTGVRPEVAQLEKYRRCLRECVAGDELRSRWFIIESVMFLLNFVKSNEQSLMEIKKGGKKIPKATKEVFAQFVDLSDYLCCDQIRDGFMGDAVGLDSLSLDEDVSEIASRVKNDQEEVRLTLNEMFTKYSSNLSRQLAKK</sequence>
<proteinExistence type="inferred from homology"/>
<dbReference type="InterPro" id="IPR019183">
    <property type="entry name" value="NAA25_NatB_aux_su"/>
</dbReference>
<dbReference type="SUPFAM" id="SSF48452">
    <property type="entry name" value="TPR-like"/>
    <property type="match status" value="1"/>
</dbReference>
<dbReference type="Proteomes" id="UP001158576">
    <property type="component" value="Chromosome XSR"/>
</dbReference>
<protein>
    <submittedName>
        <fullName evidence="2">Oidioi.mRNA.OKI2018_I69.XSR.g15317.t1.cds</fullName>
    </submittedName>
</protein>
<comment type="similarity">
    <text evidence="1">Belongs to the MDM20/NAA25 family.</text>
</comment>
<dbReference type="Gene3D" id="1.25.40.1040">
    <property type="match status" value="1"/>
</dbReference>
<evidence type="ECO:0000313" key="2">
    <source>
        <dbReference type="EMBL" id="CAG5097982.1"/>
    </source>
</evidence>
<gene>
    <name evidence="2" type="ORF">OKIOD_LOCUS6875</name>
</gene>
<reference evidence="2 3" key="1">
    <citation type="submission" date="2021-04" db="EMBL/GenBank/DDBJ databases">
        <authorList>
            <person name="Bliznina A."/>
        </authorList>
    </citation>
    <scope>NUCLEOTIDE SEQUENCE [LARGE SCALE GENOMIC DNA]</scope>
</reference>
<dbReference type="InterPro" id="IPR011990">
    <property type="entry name" value="TPR-like_helical_dom_sf"/>
</dbReference>
<dbReference type="PANTHER" id="PTHR22767">
    <property type="entry name" value="N-TERMINAL ACETYLTRANSFERASE-RELATED"/>
    <property type="match status" value="1"/>
</dbReference>
<name>A0ABN7SGN4_OIKDI</name>
<evidence type="ECO:0000313" key="3">
    <source>
        <dbReference type="Proteomes" id="UP001158576"/>
    </source>
</evidence>
<organism evidence="2 3">
    <name type="scientific">Oikopleura dioica</name>
    <name type="common">Tunicate</name>
    <dbReference type="NCBI Taxonomy" id="34765"/>
    <lineage>
        <taxon>Eukaryota</taxon>
        <taxon>Metazoa</taxon>
        <taxon>Chordata</taxon>
        <taxon>Tunicata</taxon>
        <taxon>Appendicularia</taxon>
        <taxon>Copelata</taxon>
        <taxon>Oikopleuridae</taxon>
        <taxon>Oikopleura</taxon>
    </lineage>
</organism>
<dbReference type="EMBL" id="OU015569">
    <property type="protein sequence ID" value="CAG5097982.1"/>
    <property type="molecule type" value="Genomic_DNA"/>
</dbReference>
<keyword evidence="3" id="KW-1185">Reference proteome</keyword>
<accession>A0ABN7SGN4</accession>
<dbReference type="PANTHER" id="PTHR22767:SF3">
    <property type="entry name" value="N-ALPHA-ACETYLTRANSFERASE 25, NATB AUXILIARY SUBUNIT"/>
    <property type="match status" value="1"/>
</dbReference>